<evidence type="ECO:0000313" key="2">
    <source>
        <dbReference type="Proteomes" id="UP000008637"/>
    </source>
</evidence>
<gene>
    <name evidence="1" type="ORF">HF1_11570</name>
</gene>
<dbReference type="OrthoDB" id="9824605at2"/>
<reference evidence="1 2" key="1">
    <citation type="journal article" date="2011" name="J. Bacteriol.">
        <title>Complete genome sequence of Mycoplasma haemofelis, a hemotropic mycoplasma.</title>
        <authorList>
            <person name="Barker E.N."/>
            <person name="Helps C.R."/>
            <person name="Peters I.R."/>
            <person name="Darby A.C."/>
            <person name="Radford A.D."/>
            <person name="Tasker S."/>
        </authorList>
    </citation>
    <scope>NUCLEOTIDE SEQUENCE [LARGE SCALE GENOMIC DNA]</scope>
    <source>
        <strain evidence="1 2">Langford 1</strain>
    </source>
</reference>
<organism evidence="1 2">
    <name type="scientific">Mycoplasma haemofelis (strain Langford 1)</name>
    <name type="common">Haemobartonella felis</name>
    <dbReference type="NCBI Taxonomy" id="941640"/>
    <lineage>
        <taxon>Bacteria</taxon>
        <taxon>Bacillati</taxon>
        <taxon>Mycoplasmatota</taxon>
        <taxon>Mollicutes</taxon>
        <taxon>Mycoplasmataceae</taxon>
        <taxon>Mycoplasma</taxon>
    </lineage>
</organism>
<protein>
    <submittedName>
        <fullName evidence="1">Uncharacterized protein</fullName>
    </submittedName>
</protein>
<dbReference type="HOGENOM" id="CLU_113690_0_0_14"/>
<name>E8ZJ44_MYCHL</name>
<keyword evidence="2" id="KW-1185">Reference proteome</keyword>
<dbReference type="Proteomes" id="UP000008637">
    <property type="component" value="Chromosome"/>
</dbReference>
<dbReference type="AlphaFoldDB" id="E8ZJ44"/>
<dbReference type="KEGG" id="mha:HF1_11570"/>
<proteinExistence type="predicted"/>
<dbReference type="EMBL" id="FR773153">
    <property type="protein sequence ID" value="CBY93165.1"/>
    <property type="molecule type" value="Genomic_DNA"/>
</dbReference>
<sequence length="203" mass="22462">MKLGSPAFLGGASAAGISAAAGGYYVMNSHGTTIKEQLKDRKFIPSSDDALWTEEFKSDSANMKISIEALKDATDFDGGSKLKSWCESQMELDSKKNSKSLELVEKYCLIRDLSSQLSRQNKTLLVGSDSKEAWNATYSKRKTKTSTRADVGLQGTNWTEDTDLPIIKSWCDENSKKEFSVSSQKDIYPKLVSWCTKEAANEQ</sequence>
<accession>E8ZJ44</accession>
<evidence type="ECO:0000313" key="1">
    <source>
        <dbReference type="EMBL" id="CBY93165.1"/>
    </source>
</evidence>